<dbReference type="OrthoDB" id="6192129at2"/>
<evidence type="ECO:0000256" key="6">
    <source>
        <dbReference type="ARBA" id="ARBA00023125"/>
    </source>
</evidence>
<evidence type="ECO:0000256" key="5">
    <source>
        <dbReference type="ARBA" id="ARBA00023124"/>
    </source>
</evidence>
<protein>
    <recommendedName>
        <fullName evidence="8">Abasic site processing protein</fullName>
        <ecNumber evidence="8">3.4.-.-</ecNumber>
    </recommendedName>
</protein>
<dbReference type="InterPro" id="IPR003738">
    <property type="entry name" value="SRAP"/>
</dbReference>
<dbReference type="PANTHER" id="PTHR13604">
    <property type="entry name" value="DC12-RELATED"/>
    <property type="match status" value="1"/>
</dbReference>
<dbReference type="AlphaFoldDB" id="A0A420ECZ1"/>
<dbReference type="GO" id="GO:0003697">
    <property type="term" value="F:single-stranded DNA binding"/>
    <property type="evidence" value="ECO:0007669"/>
    <property type="project" value="InterPro"/>
</dbReference>
<dbReference type="EC" id="3.4.-.-" evidence="8"/>
<keyword evidence="5" id="KW-0190">Covalent protein-DNA linkage</keyword>
<reference evidence="9 10" key="1">
    <citation type="submission" date="2018-09" db="EMBL/GenBank/DDBJ databases">
        <authorList>
            <person name="Wang Z."/>
        </authorList>
    </citation>
    <scope>NUCLEOTIDE SEQUENCE [LARGE SCALE GENOMIC DNA]</scope>
    <source>
        <strain evidence="9 10">ALS 81</strain>
    </source>
</reference>
<dbReference type="SUPFAM" id="SSF143081">
    <property type="entry name" value="BB1717-like"/>
    <property type="match status" value="1"/>
</dbReference>
<evidence type="ECO:0000313" key="10">
    <source>
        <dbReference type="Proteomes" id="UP000286482"/>
    </source>
</evidence>
<keyword evidence="10" id="KW-1185">Reference proteome</keyword>
<comment type="similarity">
    <text evidence="1 8">Belongs to the SOS response-associated peptidase family.</text>
</comment>
<dbReference type="Pfam" id="PF02586">
    <property type="entry name" value="SRAP"/>
    <property type="match status" value="1"/>
</dbReference>
<keyword evidence="3" id="KW-0227">DNA damage</keyword>
<accession>A0A420ECZ1</accession>
<dbReference type="GO" id="GO:0006508">
    <property type="term" value="P:proteolysis"/>
    <property type="evidence" value="ECO:0007669"/>
    <property type="project" value="UniProtKB-KW"/>
</dbReference>
<sequence length="205" mass="23458">MCGSFERYVDGYLYNGQLGQIDFKFSKLGECKPSQTIDVISYASADYNQQHRGHAIADKTLQLQAFNWGLKTQWSPKLLINARLETVTQKPSFSEAFAYRRCLIVLSAWHEWRDEGGAKKQQYRFSYQHRQALVMAGIYYPATEQSVNGSFVSLTCAPSPKFSQYHHRMPFLLRDPEAYLQGNFNAARAVRELHLGDSQMAIEAV</sequence>
<dbReference type="GO" id="GO:0106300">
    <property type="term" value="P:protein-DNA covalent cross-linking repair"/>
    <property type="evidence" value="ECO:0007669"/>
    <property type="project" value="InterPro"/>
</dbReference>
<dbReference type="Proteomes" id="UP000286482">
    <property type="component" value="Unassembled WGS sequence"/>
</dbReference>
<evidence type="ECO:0000313" key="9">
    <source>
        <dbReference type="EMBL" id="RKF18538.1"/>
    </source>
</evidence>
<keyword evidence="2 8" id="KW-0645">Protease</keyword>
<keyword evidence="7" id="KW-0456">Lyase</keyword>
<evidence type="ECO:0000256" key="1">
    <source>
        <dbReference type="ARBA" id="ARBA00008136"/>
    </source>
</evidence>
<organism evidence="9 10">
    <name type="scientific">Alginatibacterium sediminis</name>
    <dbReference type="NCBI Taxonomy" id="2164068"/>
    <lineage>
        <taxon>Bacteria</taxon>
        <taxon>Pseudomonadati</taxon>
        <taxon>Pseudomonadota</taxon>
        <taxon>Gammaproteobacteria</taxon>
        <taxon>Alteromonadales</taxon>
        <taxon>Alteromonadaceae</taxon>
        <taxon>Alginatibacterium</taxon>
    </lineage>
</organism>
<name>A0A420ECZ1_9ALTE</name>
<dbReference type="RefSeq" id="WP_120354617.1">
    <property type="nucleotide sequence ID" value="NZ_RAQO01000005.1"/>
</dbReference>
<evidence type="ECO:0000256" key="3">
    <source>
        <dbReference type="ARBA" id="ARBA00022763"/>
    </source>
</evidence>
<dbReference type="GO" id="GO:0008233">
    <property type="term" value="F:peptidase activity"/>
    <property type="evidence" value="ECO:0007669"/>
    <property type="project" value="UniProtKB-KW"/>
</dbReference>
<keyword evidence="6" id="KW-0238">DNA-binding</keyword>
<evidence type="ECO:0000256" key="2">
    <source>
        <dbReference type="ARBA" id="ARBA00022670"/>
    </source>
</evidence>
<dbReference type="PANTHER" id="PTHR13604:SF0">
    <property type="entry name" value="ABASIC SITE PROCESSING PROTEIN HMCES"/>
    <property type="match status" value="1"/>
</dbReference>
<keyword evidence="4 8" id="KW-0378">Hydrolase</keyword>
<dbReference type="GO" id="GO:0016829">
    <property type="term" value="F:lyase activity"/>
    <property type="evidence" value="ECO:0007669"/>
    <property type="project" value="UniProtKB-KW"/>
</dbReference>
<gene>
    <name evidence="9" type="ORF">DBZ36_09010</name>
</gene>
<dbReference type="Gene3D" id="3.90.1680.10">
    <property type="entry name" value="SOS response associated peptidase-like"/>
    <property type="match status" value="1"/>
</dbReference>
<proteinExistence type="inferred from homology"/>
<evidence type="ECO:0000256" key="8">
    <source>
        <dbReference type="RuleBase" id="RU364100"/>
    </source>
</evidence>
<dbReference type="InterPro" id="IPR036590">
    <property type="entry name" value="SRAP-like"/>
</dbReference>
<comment type="caution">
    <text evidence="9">The sequence shown here is derived from an EMBL/GenBank/DDBJ whole genome shotgun (WGS) entry which is preliminary data.</text>
</comment>
<evidence type="ECO:0000256" key="4">
    <source>
        <dbReference type="ARBA" id="ARBA00022801"/>
    </source>
</evidence>
<evidence type="ECO:0000256" key="7">
    <source>
        <dbReference type="ARBA" id="ARBA00023239"/>
    </source>
</evidence>
<dbReference type="EMBL" id="RAQO01000005">
    <property type="protein sequence ID" value="RKF18538.1"/>
    <property type="molecule type" value="Genomic_DNA"/>
</dbReference>